<dbReference type="EMBL" id="CM002808">
    <property type="protein sequence ID" value="KEI65152.1"/>
    <property type="molecule type" value="Genomic_DNA"/>
</dbReference>
<reference evidence="3 4" key="1">
    <citation type="journal article" date="2014" name="Appl. Environ. Microbiol.">
        <title>Elucidation of insertion elements encoded on plasmids and in vitro construction of shuttle vectors from the toxic cyanobacterium Planktothrix.</title>
        <authorList>
            <person name="Christiansen G."/>
            <person name="Goesmann A."/>
            <person name="Kurmayer R."/>
        </authorList>
    </citation>
    <scope>NUCLEOTIDE SEQUENCE [LARGE SCALE GENOMIC DNA]</scope>
    <source>
        <strain evidence="3 4">NIVA-CYA 126/8</strain>
        <plasmid evidence="3">pPA79</plasmid>
    </source>
</reference>
<evidence type="ECO:0000313" key="4">
    <source>
        <dbReference type="Proteomes" id="UP000027395"/>
    </source>
</evidence>
<dbReference type="Proteomes" id="UP000027395">
    <property type="component" value="Plasmid pPA79"/>
</dbReference>
<sequence>MMLPKTNEIWLVRFPFSDLTSSKLRPALIISVHREEVILVGIFSKIPDIALQDNWVLISEQYLNFQQTGLKKSSLIRTDKIATVSKELFVKQLGFLPVDLISLVHNALKKSLNLSD</sequence>
<keyword evidence="4" id="KW-1185">Reference proteome</keyword>
<evidence type="ECO:0000256" key="2">
    <source>
        <dbReference type="ARBA" id="ARBA00022649"/>
    </source>
</evidence>
<comment type="similarity">
    <text evidence="1">Belongs to the PemK/MazF family.</text>
</comment>
<organism evidence="3 4">
    <name type="scientific">Planktothrix agardhii (strain NIVA-CYA 126/8)</name>
    <dbReference type="NCBI Taxonomy" id="388467"/>
    <lineage>
        <taxon>Bacteria</taxon>
        <taxon>Bacillati</taxon>
        <taxon>Cyanobacteriota</taxon>
        <taxon>Cyanophyceae</taxon>
        <taxon>Oscillatoriophycideae</taxon>
        <taxon>Oscillatoriales</taxon>
        <taxon>Microcoleaceae</taxon>
        <taxon>Planktothrix</taxon>
    </lineage>
</organism>
<dbReference type="Pfam" id="PF02452">
    <property type="entry name" value="PemK_toxin"/>
    <property type="match status" value="1"/>
</dbReference>
<dbReference type="Gene3D" id="2.30.30.110">
    <property type="match status" value="1"/>
</dbReference>
<dbReference type="PATRIC" id="fig|388467.6.peg.4865"/>
<dbReference type="SUPFAM" id="SSF50118">
    <property type="entry name" value="Cell growth inhibitor/plasmid maintenance toxic component"/>
    <property type="match status" value="1"/>
</dbReference>
<accession>A0A073CB20</accession>
<proteinExistence type="inferred from homology"/>
<keyword evidence="3" id="KW-0614">Plasmid</keyword>
<gene>
    <name evidence="3" type="ORF">A19Y_8061</name>
</gene>
<protein>
    <submittedName>
        <fullName evidence="3">Putative plasmid maintenance toxin/cell growth inhibitor</fullName>
    </submittedName>
</protein>
<dbReference type="HOGENOM" id="CLU_121823_6_1_3"/>
<dbReference type="InterPro" id="IPR003477">
    <property type="entry name" value="PemK-like"/>
</dbReference>
<geneLocation type="plasmid" evidence="3 4">
    <name>pPA79</name>
</geneLocation>
<evidence type="ECO:0000256" key="1">
    <source>
        <dbReference type="ARBA" id="ARBA00007521"/>
    </source>
</evidence>
<evidence type="ECO:0000313" key="3">
    <source>
        <dbReference type="EMBL" id="KEI65152.1"/>
    </source>
</evidence>
<name>A0A073CB20_PLAA1</name>
<dbReference type="InterPro" id="IPR011067">
    <property type="entry name" value="Plasmid_toxin/cell-grow_inhib"/>
</dbReference>
<dbReference type="AlphaFoldDB" id="A0A073CB20"/>
<dbReference type="GO" id="GO:0003677">
    <property type="term" value="F:DNA binding"/>
    <property type="evidence" value="ECO:0007669"/>
    <property type="project" value="InterPro"/>
</dbReference>
<keyword evidence="2" id="KW-1277">Toxin-antitoxin system</keyword>